<reference evidence="1" key="1">
    <citation type="submission" date="2023-06" db="EMBL/GenBank/DDBJ databases">
        <authorList>
            <consortium name="Lawrence Berkeley National Laboratory"/>
            <person name="Ahrendt S."/>
            <person name="Sahu N."/>
            <person name="Indic B."/>
            <person name="Wong-Bajracharya J."/>
            <person name="Merenyi Z."/>
            <person name="Ke H.-M."/>
            <person name="Monk M."/>
            <person name="Kocsube S."/>
            <person name="Drula E."/>
            <person name="Lipzen A."/>
            <person name="Balint B."/>
            <person name="Henrissat B."/>
            <person name="Andreopoulos B."/>
            <person name="Martin F.M."/>
            <person name="Harder C.B."/>
            <person name="Rigling D."/>
            <person name="Ford K.L."/>
            <person name="Foster G.D."/>
            <person name="Pangilinan J."/>
            <person name="Papanicolaou A."/>
            <person name="Barry K."/>
            <person name="LaButti K."/>
            <person name="Viragh M."/>
            <person name="Koriabine M."/>
            <person name="Yan M."/>
            <person name="Riley R."/>
            <person name="Champramary S."/>
            <person name="Plett K.L."/>
            <person name="Tsai I.J."/>
            <person name="Slot J."/>
            <person name="Sipos G."/>
            <person name="Plett J."/>
            <person name="Nagy L.G."/>
            <person name="Grigoriev I.V."/>
        </authorList>
    </citation>
    <scope>NUCLEOTIDE SEQUENCE</scope>
    <source>
        <strain evidence="1">HWK02</strain>
    </source>
</reference>
<dbReference type="Proteomes" id="UP001175228">
    <property type="component" value="Unassembled WGS sequence"/>
</dbReference>
<gene>
    <name evidence="1" type="ORF">EDD18DRAFT_1312024</name>
</gene>
<dbReference type="EMBL" id="JAUEPU010000066">
    <property type="protein sequence ID" value="KAK0482819.1"/>
    <property type="molecule type" value="Genomic_DNA"/>
</dbReference>
<dbReference type="Pfam" id="PF18759">
    <property type="entry name" value="Plavaka"/>
    <property type="match status" value="1"/>
</dbReference>
<proteinExistence type="predicted"/>
<keyword evidence="2" id="KW-1185">Reference proteome</keyword>
<dbReference type="InterPro" id="IPR041078">
    <property type="entry name" value="Plavaka"/>
</dbReference>
<name>A0AA39UHI6_9AGAR</name>
<sequence>MWYRDPVEIVRKLIGNPIFKDVMAYTLMQLVTITPLILSQFRGDKTAWPVYLTIGNISKDTRHELSSHSTILLGYLPVPKFNCFSEKLQSVMKYHLFHQCMSIILQSVVEAGKKGVPMVCTDSLVQLVHPIFAVYIVDYPEQCLISCCMENRCPICKVDPNRCGSHQPFDKWDVAETLSYLKHNDHGDEHNNTYDGNVNNFFKKDGVRPVYPPFWATLPHSDIFVAFTLDLLHQLHKGVFKDHLVKWCTSIIGTVAIDKAFQMVMPHPGLCHFKNGISHISQWMGSEHKEMEKVFLALVAAHACNKVIMADYMYQMTCWLQRQEAIDRFTKYLAWIRQSITMAPTGLLSAESFVAIADLDINGIQQESQGVDDQDCQWNDSGALVSQAAIGQTYHISKTHPPDLCNVPGEILMSSEGYHASQFFLALTSFLHAQGTTLFTPQTFDTFPLWRQVSFELPVIPEDALLDCALIRTGESNPLMDQTNLKGLRIGCVHVIFELPKHYPIINVRHPLVYIEWFTPFCNPDPITGFYHVSRSM</sequence>
<evidence type="ECO:0000313" key="1">
    <source>
        <dbReference type="EMBL" id="KAK0482819.1"/>
    </source>
</evidence>
<dbReference type="AlphaFoldDB" id="A0AA39UHI6"/>
<evidence type="ECO:0000313" key="2">
    <source>
        <dbReference type="Proteomes" id="UP001175228"/>
    </source>
</evidence>
<protein>
    <submittedName>
        <fullName evidence="1">Uncharacterized protein</fullName>
    </submittedName>
</protein>
<organism evidence="1 2">
    <name type="scientific">Armillaria luteobubalina</name>
    <dbReference type="NCBI Taxonomy" id="153913"/>
    <lineage>
        <taxon>Eukaryota</taxon>
        <taxon>Fungi</taxon>
        <taxon>Dikarya</taxon>
        <taxon>Basidiomycota</taxon>
        <taxon>Agaricomycotina</taxon>
        <taxon>Agaricomycetes</taxon>
        <taxon>Agaricomycetidae</taxon>
        <taxon>Agaricales</taxon>
        <taxon>Marasmiineae</taxon>
        <taxon>Physalacriaceae</taxon>
        <taxon>Armillaria</taxon>
    </lineage>
</organism>
<comment type="caution">
    <text evidence="1">The sequence shown here is derived from an EMBL/GenBank/DDBJ whole genome shotgun (WGS) entry which is preliminary data.</text>
</comment>
<accession>A0AA39UHI6</accession>